<gene>
    <name evidence="1" type="ORF">CC86DRAFT_304384</name>
</gene>
<keyword evidence="2" id="KW-1185">Reference proteome</keyword>
<evidence type="ECO:0008006" key="3">
    <source>
        <dbReference type="Google" id="ProtNLM"/>
    </source>
</evidence>
<accession>A0A6A6ZHB6</accession>
<dbReference type="Proteomes" id="UP000799424">
    <property type="component" value="Unassembled WGS sequence"/>
</dbReference>
<dbReference type="OrthoDB" id="3798483at2759"/>
<evidence type="ECO:0000313" key="1">
    <source>
        <dbReference type="EMBL" id="KAF2820471.1"/>
    </source>
</evidence>
<protein>
    <recommendedName>
        <fullName evidence="3">ATP-dependent DNA helicase</fullName>
    </recommendedName>
</protein>
<sequence length="65" mass="7478">GRTSKIYVVRIILAKIKQLAKQYSIAREIIQRSALTRVAAYNINGRTLHSLFYLPVKTKTYKPLT</sequence>
<organism evidence="1 2">
    <name type="scientific">Ophiobolus disseminans</name>
    <dbReference type="NCBI Taxonomy" id="1469910"/>
    <lineage>
        <taxon>Eukaryota</taxon>
        <taxon>Fungi</taxon>
        <taxon>Dikarya</taxon>
        <taxon>Ascomycota</taxon>
        <taxon>Pezizomycotina</taxon>
        <taxon>Dothideomycetes</taxon>
        <taxon>Pleosporomycetidae</taxon>
        <taxon>Pleosporales</taxon>
        <taxon>Pleosporineae</taxon>
        <taxon>Phaeosphaeriaceae</taxon>
        <taxon>Ophiobolus</taxon>
    </lineage>
</organism>
<feature type="non-terminal residue" evidence="1">
    <location>
        <position position="1"/>
    </location>
</feature>
<name>A0A6A6ZHB6_9PLEO</name>
<proteinExistence type="predicted"/>
<evidence type="ECO:0000313" key="2">
    <source>
        <dbReference type="Proteomes" id="UP000799424"/>
    </source>
</evidence>
<reference evidence="1" key="1">
    <citation type="journal article" date="2020" name="Stud. Mycol.">
        <title>101 Dothideomycetes genomes: a test case for predicting lifestyles and emergence of pathogens.</title>
        <authorList>
            <person name="Haridas S."/>
            <person name="Albert R."/>
            <person name="Binder M."/>
            <person name="Bloem J."/>
            <person name="Labutti K."/>
            <person name="Salamov A."/>
            <person name="Andreopoulos B."/>
            <person name="Baker S."/>
            <person name="Barry K."/>
            <person name="Bills G."/>
            <person name="Bluhm B."/>
            <person name="Cannon C."/>
            <person name="Castanera R."/>
            <person name="Culley D."/>
            <person name="Daum C."/>
            <person name="Ezra D."/>
            <person name="Gonzalez J."/>
            <person name="Henrissat B."/>
            <person name="Kuo A."/>
            <person name="Liang C."/>
            <person name="Lipzen A."/>
            <person name="Lutzoni F."/>
            <person name="Magnuson J."/>
            <person name="Mondo S."/>
            <person name="Nolan M."/>
            <person name="Ohm R."/>
            <person name="Pangilinan J."/>
            <person name="Park H.-J."/>
            <person name="Ramirez L."/>
            <person name="Alfaro M."/>
            <person name="Sun H."/>
            <person name="Tritt A."/>
            <person name="Yoshinaga Y."/>
            <person name="Zwiers L.-H."/>
            <person name="Turgeon B."/>
            <person name="Goodwin S."/>
            <person name="Spatafora J."/>
            <person name="Crous P."/>
            <person name="Grigoriev I."/>
        </authorList>
    </citation>
    <scope>NUCLEOTIDE SEQUENCE</scope>
    <source>
        <strain evidence="1">CBS 113818</strain>
    </source>
</reference>
<dbReference type="AlphaFoldDB" id="A0A6A6ZHB6"/>
<dbReference type="EMBL" id="MU006240">
    <property type="protein sequence ID" value="KAF2820471.1"/>
    <property type="molecule type" value="Genomic_DNA"/>
</dbReference>